<comment type="caution">
    <text evidence="3">The sequence shown here is derived from an EMBL/GenBank/DDBJ whole genome shotgun (WGS) entry which is preliminary data.</text>
</comment>
<dbReference type="STRING" id="168384.SAMN05660368_03332"/>
<evidence type="ECO:0000313" key="3">
    <source>
        <dbReference type="EMBL" id="EET59096.1"/>
    </source>
</evidence>
<dbReference type="Proteomes" id="UP000005561">
    <property type="component" value="Unassembled WGS sequence"/>
</dbReference>
<reference evidence="3" key="1">
    <citation type="submission" date="2009-07" db="EMBL/GenBank/DDBJ databases">
        <authorList>
            <person name="Weinstock G."/>
            <person name="Sodergren E."/>
            <person name="Clifton S."/>
            <person name="Fulton L."/>
            <person name="Fulton B."/>
            <person name="Courtney L."/>
            <person name="Fronick C."/>
            <person name="Harrison M."/>
            <person name="Strong C."/>
            <person name="Farmer C."/>
            <person name="Delahaunty K."/>
            <person name="Markovic C."/>
            <person name="Hall O."/>
            <person name="Minx P."/>
            <person name="Tomlinson C."/>
            <person name="Mitreva M."/>
            <person name="Nelson J."/>
            <person name="Hou S."/>
            <person name="Wollam A."/>
            <person name="Pepin K.H."/>
            <person name="Johnson M."/>
            <person name="Bhonagiri V."/>
            <person name="Nash W.E."/>
            <person name="Warren W."/>
            <person name="Chinwalla A."/>
            <person name="Mardis E.R."/>
            <person name="Wilson R.K."/>
        </authorList>
    </citation>
    <scope>NUCLEOTIDE SEQUENCE [LARGE SCALE GENOMIC DNA]</scope>
    <source>
        <strain evidence="3">DSM 14469</strain>
    </source>
</reference>
<dbReference type="GO" id="GO:0003677">
    <property type="term" value="F:DNA binding"/>
    <property type="evidence" value="ECO:0007669"/>
    <property type="project" value="InterPro"/>
</dbReference>
<dbReference type="Pfam" id="PF01381">
    <property type="entry name" value="HTH_3"/>
    <property type="match status" value="1"/>
</dbReference>
<name>C6LK17_9FIRM</name>
<dbReference type="Gene3D" id="1.10.260.40">
    <property type="entry name" value="lambda repressor-like DNA-binding domains"/>
    <property type="match status" value="1"/>
</dbReference>
<dbReference type="CDD" id="cd00093">
    <property type="entry name" value="HTH_XRE"/>
    <property type="match status" value="1"/>
</dbReference>
<protein>
    <recommendedName>
        <fullName evidence="2">HTH cro/C1-type domain-containing protein</fullName>
    </recommendedName>
</protein>
<dbReference type="InterPro" id="IPR010982">
    <property type="entry name" value="Lambda_DNA-bd_dom_sf"/>
</dbReference>
<evidence type="ECO:0000259" key="2">
    <source>
        <dbReference type="PROSITE" id="PS50943"/>
    </source>
</evidence>
<sequence length="204" mass="24219">MFVAIHIIFQKGHRIMMLGERIKRIRTFRGLTQRELGLKLGYEERNADVRVAQYESGYRVPKKDTLMEIARILNVNYINFITEVPGCAEDIMQTFFWLDEDNCNTFHLFQLVRNPDKCNASDDKSVRYNDSDEWPAHAPVGMWIDYGLVNEFLREWCLRKEQLKNGEISEDEYFEWKINWPASSSSVDEKGHDKKNNSYPWRKI</sequence>
<proteinExistence type="predicted"/>
<feature type="region of interest" description="Disordered" evidence="1">
    <location>
        <begin position="185"/>
        <end position="204"/>
    </location>
</feature>
<accession>C6LK17</accession>
<dbReference type="SMART" id="SM00530">
    <property type="entry name" value="HTH_XRE"/>
    <property type="match status" value="1"/>
</dbReference>
<dbReference type="eggNOG" id="COG1396">
    <property type="taxonomic scope" value="Bacteria"/>
</dbReference>
<evidence type="ECO:0000256" key="1">
    <source>
        <dbReference type="SAM" id="MobiDB-lite"/>
    </source>
</evidence>
<evidence type="ECO:0000313" key="4">
    <source>
        <dbReference type="Proteomes" id="UP000005561"/>
    </source>
</evidence>
<feature type="domain" description="HTH cro/C1-type" evidence="2">
    <location>
        <begin position="22"/>
        <end position="80"/>
    </location>
</feature>
<dbReference type="AlphaFoldDB" id="C6LK17"/>
<dbReference type="PROSITE" id="PS50943">
    <property type="entry name" value="HTH_CROC1"/>
    <property type="match status" value="1"/>
</dbReference>
<dbReference type="InterPro" id="IPR001387">
    <property type="entry name" value="Cro/C1-type_HTH"/>
</dbReference>
<dbReference type="EMBL" id="ACCL02000022">
    <property type="protein sequence ID" value="EET59096.1"/>
    <property type="molecule type" value="Genomic_DNA"/>
</dbReference>
<organism evidence="3 4">
    <name type="scientific">Marvinbryantia formatexigens DSM 14469</name>
    <dbReference type="NCBI Taxonomy" id="478749"/>
    <lineage>
        <taxon>Bacteria</taxon>
        <taxon>Bacillati</taxon>
        <taxon>Bacillota</taxon>
        <taxon>Clostridia</taxon>
        <taxon>Lachnospirales</taxon>
        <taxon>Lachnospiraceae</taxon>
        <taxon>Marvinbryantia</taxon>
    </lineage>
</organism>
<dbReference type="SUPFAM" id="SSF47413">
    <property type="entry name" value="lambda repressor-like DNA-binding domains"/>
    <property type="match status" value="1"/>
</dbReference>
<feature type="compositionally biased region" description="Basic and acidic residues" evidence="1">
    <location>
        <begin position="187"/>
        <end position="196"/>
    </location>
</feature>
<gene>
    <name evidence="3" type="ORF">BRYFOR_09005</name>
</gene>
<keyword evidence="4" id="KW-1185">Reference proteome</keyword>